<protein>
    <submittedName>
        <fullName evidence="1">Uncharacterized protein</fullName>
    </submittedName>
</protein>
<proteinExistence type="predicted"/>
<reference evidence="1 2" key="1">
    <citation type="journal article" date="2018" name="Front. Plant Sci.">
        <title>Red Clover (Trifolium pratense) and Zigzag Clover (T. medium) - A Picture of Genomic Similarities and Differences.</title>
        <authorList>
            <person name="Dluhosova J."/>
            <person name="Istvanek J."/>
            <person name="Nedelnik J."/>
            <person name="Repkova J."/>
        </authorList>
    </citation>
    <scope>NUCLEOTIDE SEQUENCE [LARGE SCALE GENOMIC DNA]</scope>
    <source>
        <strain evidence="2">cv. 10/8</strain>
        <tissue evidence="1">Leaf</tissue>
    </source>
</reference>
<evidence type="ECO:0000313" key="1">
    <source>
        <dbReference type="EMBL" id="MCI28906.1"/>
    </source>
</evidence>
<dbReference type="AlphaFoldDB" id="A0A392QZE7"/>
<keyword evidence="2" id="KW-1185">Reference proteome</keyword>
<comment type="caution">
    <text evidence="1">The sequence shown here is derived from an EMBL/GenBank/DDBJ whole genome shotgun (WGS) entry which is preliminary data.</text>
</comment>
<name>A0A392QZE7_9FABA</name>
<dbReference type="Proteomes" id="UP000265520">
    <property type="component" value="Unassembled WGS sequence"/>
</dbReference>
<evidence type="ECO:0000313" key="2">
    <source>
        <dbReference type="Proteomes" id="UP000265520"/>
    </source>
</evidence>
<organism evidence="1 2">
    <name type="scientific">Trifolium medium</name>
    <dbReference type="NCBI Taxonomy" id="97028"/>
    <lineage>
        <taxon>Eukaryota</taxon>
        <taxon>Viridiplantae</taxon>
        <taxon>Streptophyta</taxon>
        <taxon>Embryophyta</taxon>
        <taxon>Tracheophyta</taxon>
        <taxon>Spermatophyta</taxon>
        <taxon>Magnoliopsida</taxon>
        <taxon>eudicotyledons</taxon>
        <taxon>Gunneridae</taxon>
        <taxon>Pentapetalae</taxon>
        <taxon>rosids</taxon>
        <taxon>fabids</taxon>
        <taxon>Fabales</taxon>
        <taxon>Fabaceae</taxon>
        <taxon>Papilionoideae</taxon>
        <taxon>50 kb inversion clade</taxon>
        <taxon>NPAAA clade</taxon>
        <taxon>Hologalegina</taxon>
        <taxon>IRL clade</taxon>
        <taxon>Trifolieae</taxon>
        <taxon>Trifolium</taxon>
    </lineage>
</organism>
<accession>A0A392QZE7</accession>
<dbReference type="EMBL" id="LXQA010168852">
    <property type="protein sequence ID" value="MCI28906.1"/>
    <property type="molecule type" value="Genomic_DNA"/>
</dbReference>
<feature type="non-terminal residue" evidence="1">
    <location>
        <position position="1"/>
    </location>
</feature>
<sequence length="30" mass="3340">FVAFCPVASSRCGEGLLIFIDLGLLDLWRK</sequence>